<keyword evidence="4" id="KW-0001">2Fe-2S</keyword>
<evidence type="ECO:0000256" key="1">
    <source>
        <dbReference type="ARBA" id="ARBA00010914"/>
    </source>
</evidence>
<accession>A0ABS9MTT1</accession>
<dbReference type="CDD" id="cd00207">
    <property type="entry name" value="fer2"/>
    <property type="match status" value="1"/>
</dbReference>
<dbReference type="NCBIfam" id="TIGR02007">
    <property type="entry name" value="fdx_isc"/>
    <property type="match status" value="1"/>
</dbReference>
<evidence type="ECO:0000256" key="7">
    <source>
        <dbReference type="ARBA" id="ARBA00023004"/>
    </source>
</evidence>
<comment type="caution">
    <text evidence="11">The sequence shown here is derived from an EMBL/GenBank/DDBJ whole genome shotgun (WGS) entry which is preliminary data.</text>
</comment>
<dbReference type="SUPFAM" id="SSF54292">
    <property type="entry name" value="2Fe-2S ferredoxin-like"/>
    <property type="match status" value="1"/>
</dbReference>
<reference evidence="11 12" key="1">
    <citation type="submission" date="2022-02" db="EMBL/GenBank/DDBJ databases">
        <title>Mesosutterella porci, a novel member of the family Sutterellaceae from pig feces.</title>
        <authorList>
            <person name="Wylensek D."/>
            <person name="Clavel T."/>
        </authorList>
    </citation>
    <scope>NUCLEOTIDE SEQUENCE [LARGE SCALE GENOMIC DNA]</scope>
    <source>
        <strain evidence="12">oilRF-744-wt-GAM-9</strain>
    </source>
</reference>
<comment type="cofactor">
    <cofactor evidence="9">
        <name>[2Fe-2S] cluster</name>
        <dbReference type="ChEBI" id="CHEBI:190135"/>
    </cofactor>
</comment>
<dbReference type="InterPro" id="IPR012675">
    <property type="entry name" value="Beta-grasp_dom_sf"/>
</dbReference>
<dbReference type="PROSITE" id="PS51085">
    <property type="entry name" value="2FE2S_FER_2"/>
    <property type="match status" value="1"/>
</dbReference>
<dbReference type="PROSITE" id="PS00814">
    <property type="entry name" value="ADX"/>
    <property type="match status" value="1"/>
</dbReference>
<proteinExistence type="inferred from homology"/>
<dbReference type="EMBL" id="JAKNCT010000012">
    <property type="protein sequence ID" value="MCG5031729.1"/>
    <property type="molecule type" value="Genomic_DNA"/>
</dbReference>
<keyword evidence="12" id="KW-1185">Reference proteome</keyword>
<dbReference type="InterPro" id="IPR036010">
    <property type="entry name" value="2Fe-2S_ferredoxin-like_sf"/>
</dbReference>
<evidence type="ECO:0000256" key="9">
    <source>
        <dbReference type="ARBA" id="ARBA00034078"/>
    </source>
</evidence>
<keyword evidence="6" id="KW-0249">Electron transport</keyword>
<sequence>MPKITVLPHPKACPQGVQFEMKEGETLIRGLLDHGVKIEHACEMSCACATCHVIVSKGFQSLEEPSDKEYDCLDRAWGAGPNSRLSCQVKVGTEDLTIEIPKYSRNQVSEED</sequence>
<gene>
    <name evidence="11" type="primary">fdx</name>
    <name evidence="11" type="ORF">MAF45_09795</name>
</gene>
<evidence type="ECO:0000256" key="8">
    <source>
        <dbReference type="ARBA" id="ARBA00023014"/>
    </source>
</evidence>
<protein>
    <recommendedName>
        <fullName evidence="2">2Fe-2S ferredoxin</fullName>
    </recommendedName>
</protein>
<evidence type="ECO:0000256" key="2">
    <source>
        <dbReference type="ARBA" id="ARBA00019395"/>
    </source>
</evidence>
<dbReference type="PRINTS" id="PR00355">
    <property type="entry name" value="ADRENODOXIN"/>
</dbReference>
<organism evidence="11 12">
    <name type="scientific">Mesosutterella porci</name>
    <dbReference type="NCBI Taxonomy" id="2915351"/>
    <lineage>
        <taxon>Bacteria</taxon>
        <taxon>Pseudomonadati</taxon>
        <taxon>Pseudomonadota</taxon>
        <taxon>Betaproteobacteria</taxon>
        <taxon>Burkholderiales</taxon>
        <taxon>Sutterellaceae</taxon>
        <taxon>Mesosutterella</taxon>
    </lineage>
</organism>
<dbReference type="InterPro" id="IPR001041">
    <property type="entry name" value="2Fe-2S_ferredoxin-type"/>
</dbReference>
<dbReference type="InterPro" id="IPR011536">
    <property type="entry name" value="Fdx_isc"/>
</dbReference>
<evidence type="ECO:0000256" key="6">
    <source>
        <dbReference type="ARBA" id="ARBA00022982"/>
    </source>
</evidence>
<evidence type="ECO:0000313" key="11">
    <source>
        <dbReference type="EMBL" id="MCG5031729.1"/>
    </source>
</evidence>
<dbReference type="RefSeq" id="WP_237980201.1">
    <property type="nucleotide sequence ID" value="NZ_JAKNCT010000012.1"/>
</dbReference>
<evidence type="ECO:0000256" key="4">
    <source>
        <dbReference type="ARBA" id="ARBA00022714"/>
    </source>
</evidence>
<keyword evidence="5" id="KW-0479">Metal-binding</keyword>
<keyword evidence="3" id="KW-0813">Transport</keyword>
<evidence type="ECO:0000313" key="12">
    <source>
        <dbReference type="Proteomes" id="UP001297600"/>
    </source>
</evidence>
<dbReference type="InterPro" id="IPR018298">
    <property type="entry name" value="Adrenodoxin_Fe-S_BS"/>
</dbReference>
<keyword evidence="7" id="KW-0408">Iron</keyword>
<dbReference type="Pfam" id="PF00111">
    <property type="entry name" value="Fer2"/>
    <property type="match status" value="1"/>
</dbReference>
<keyword evidence="8" id="KW-0411">Iron-sulfur</keyword>
<evidence type="ECO:0000259" key="10">
    <source>
        <dbReference type="PROSITE" id="PS51085"/>
    </source>
</evidence>
<evidence type="ECO:0000256" key="5">
    <source>
        <dbReference type="ARBA" id="ARBA00022723"/>
    </source>
</evidence>
<dbReference type="PANTHER" id="PTHR23426:SF65">
    <property type="entry name" value="FERREDOXIN-2, MITOCHONDRIAL"/>
    <property type="match status" value="1"/>
</dbReference>
<dbReference type="InterPro" id="IPR001055">
    <property type="entry name" value="Adrenodoxin-like"/>
</dbReference>
<dbReference type="Proteomes" id="UP001297600">
    <property type="component" value="Unassembled WGS sequence"/>
</dbReference>
<comment type="similarity">
    <text evidence="1">Belongs to the adrenodoxin/putidaredoxin family.</text>
</comment>
<feature type="domain" description="2Fe-2S ferredoxin-type" evidence="10">
    <location>
        <begin position="2"/>
        <end position="104"/>
    </location>
</feature>
<name>A0ABS9MTT1_9BURK</name>
<dbReference type="PANTHER" id="PTHR23426">
    <property type="entry name" value="FERREDOXIN/ADRENODOXIN"/>
    <property type="match status" value="1"/>
</dbReference>
<evidence type="ECO:0000256" key="3">
    <source>
        <dbReference type="ARBA" id="ARBA00022448"/>
    </source>
</evidence>
<dbReference type="Gene3D" id="3.10.20.30">
    <property type="match status" value="1"/>
</dbReference>